<dbReference type="InterPro" id="IPR013815">
    <property type="entry name" value="ATP_grasp_subdomain_1"/>
</dbReference>
<dbReference type="NCBIfam" id="TIGR01205">
    <property type="entry name" value="D_ala_D_alaTIGR"/>
    <property type="match status" value="1"/>
</dbReference>
<dbReference type="SUPFAM" id="SSF56059">
    <property type="entry name" value="Glutathione synthetase ATP-binding domain-like"/>
    <property type="match status" value="1"/>
</dbReference>
<dbReference type="PROSITE" id="PS00843">
    <property type="entry name" value="DALA_DALA_LIGASE_1"/>
    <property type="match status" value="1"/>
</dbReference>
<organism evidence="18 19">
    <name type="scientific">Ornithinimicrobium tianjinense</name>
    <dbReference type="NCBI Taxonomy" id="1195761"/>
    <lineage>
        <taxon>Bacteria</taxon>
        <taxon>Bacillati</taxon>
        <taxon>Actinomycetota</taxon>
        <taxon>Actinomycetes</taxon>
        <taxon>Micrococcales</taxon>
        <taxon>Ornithinimicrobiaceae</taxon>
        <taxon>Ornithinimicrobium</taxon>
    </lineage>
</organism>
<dbReference type="PIRSF" id="PIRSF039102">
    <property type="entry name" value="Ddl/VanB"/>
    <property type="match status" value="1"/>
</dbReference>
<evidence type="ECO:0000256" key="11">
    <source>
        <dbReference type="ARBA" id="ARBA00023316"/>
    </source>
</evidence>
<evidence type="ECO:0000256" key="8">
    <source>
        <dbReference type="ARBA" id="ARBA00022960"/>
    </source>
</evidence>
<evidence type="ECO:0000256" key="2">
    <source>
        <dbReference type="ARBA" id="ARBA00010871"/>
    </source>
</evidence>
<comment type="subcellular location">
    <subcellularLocation>
        <location evidence="12">Cytoplasm</location>
    </subcellularLocation>
</comment>
<feature type="binding site" evidence="14">
    <location>
        <begin position="332"/>
        <end position="333"/>
    </location>
    <ligand>
        <name>ATP</name>
        <dbReference type="ChEBI" id="CHEBI:30616"/>
    </ligand>
</feature>
<dbReference type="GO" id="GO:0008716">
    <property type="term" value="F:D-alanine-D-alanine ligase activity"/>
    <property type="evidence" value="ECO:0007669"/>
    <property type="project" value="UniProtKB-UniRule"/>
</dbReference>
<keyword evidence="10 15" id="KW-0464">Manganese</keyword>
<feature type="binding site" evidence="15">
    <location>
        <position position="320"/>
    </location>
    <ligand>
        <name>Mg(2+)</name>
        <dbReference type="ChEBI" id="CHEBI:18420"/>
        <label>1</label>
    </ligand>
</feature>
<feature type="binding site" evidence="15">
    <location>
        <position position="335"/>
    </location>
    <ligand>
        <name>Mg(2+)</name>
        <dbReference type="ChEBI" id="CHEBI:18420"/>
        <label>2</label>
    </ligand>
</feature>
<feature type="binding site" evidence="14">
    <location>
        <begin position="195"/>
        <end position="197"/>
    </location>
    <ligand>
        <name>ATP</name>
        <dbReference type="ChEBI" id="CHEBI:30616"/>
    </ligand>
</feature>
<dbReference type="InterPro" id="IPR011127">
    <property type="entry name" value="Dala_Dala_lig_N"/>
</dbReference>
<evidence type="ECO:0000259" key="17">
    <source>
        <dbReference type="PROSITE" id="PS50975"/>
    </source>
</evidence>
<feature type="active site" evidence="13">
    <location>
        <position position="344"/>
    </location>
</feature>
<evidence type="ECO:0000256" key="6">
    <source>
        <dbReference type="ARBA" id="ARBA00022840"/>
    </source>
</evidence>
<dbReference type="Gene3D" id="3.30.470.20">
    <property type="entry name" value="ATP-grasp fold, B domain"/>
    <property type="match status" value="1"/>
</dbReference>
<dbReference type="HAMAP" id="MF_00047">
    <property type="entry name" value="Dala_Dala_lig"/>
    <property type="match status" value="1"/>
</dbReference>
<evidence type="ECO:0000256" key="1">
    <source>
        <dbReference type="ARBA" id="ARBA00001936"/>
    </source>
</evidence>
<comment type="caution">
    <text evidence="18">The sequence shown here is derived from an EMBL/GenBank/DDBJ whole genome shotgun (WGS) entry which is preliminary data.</text>
</comment>
<dbReference type="EC" id="6.3.2.4" evidence="12"/>
<dbReference type="EMBL" id="BMEM01000002">
    <property type="protein sequence ID" value="GGF50528.1"/>
    <property type="molecule type" value="Genomic_DNA"/>
</dbReference>
<keyword evidence="6 16" id="KW-0067">ATP-binding</keyword>
<dbReference type="GO" id="GO:0005524">
    <property type="term" value="F:ATP binding"/>
    <property type="evidence" value="ECO:0007669"/>
    <property type="project" value="UniProtKB-UniRule"/>
</dbReference>
<evidence type="ECO:0000256" key="14">
    <source>
        <dbReference type="PIRSR" id="PIRSR039102-2"/>
    </source>
</evidence>
<dbReference type="InterPro" id="IPR011095">
    <property type="entry name" value="Dala_Dala_lig_C"/>
</dbReference>
<evidence type="ECO:0000256" key="10">
    <source>
        <dbReference type="ARBA" id="ARBA00023211"/>
    </source>
</evidence>
<evidence type="ECO:0000256" key="9">
    <source>
        <dbReference type="ARBA" id="ARBA00022984"/>
    </source>
</evidence>
<dbReference type="GO" id="GO:0046872">
    <property type="term" value="F:metal ion binding"/>
    <property type="evidence" value="ECO:0007669"/>
    <property type="project" value="UniProtKB-KW"/>
</dbReference>
<keyword evidence="12" id="KW-0963">Cytoplasm</keyword>
<evidence type="ECO:0000256" key="3">
    <source>
        <dbReference type="ARBA" id="ARBA00022598"/>
    </source>
</evidence>
<keyword evidence="4 15" id="KW-0479">Metal-binding</keyword>
<dbReference type="GO" id="GO:0005829">
    <property type="term" value="C:cytosol"/>
    <property type="evidence" value="ECO:0007669"/>
    <property type="project" value="TreeGrafter"/>
</dbReference>
<dbReference type="SUPFAM" id="SSF52440">
    <property type="entry name" value="PreATP-grasp domain"/>
    <property type="match status" value="1"/>
</dbReference>
<evidence type="ECO:0000256" key="5">
    <source>
        <dbReference type="ARBA" id="ARBA00022741"/>
    </source>
</evidence>
<name>A0A917BQD5_9MICO</name>
<feature type="binding site" evidence="15">
    <location>
        <position position="333"/>
    </location>
    <ligand>
        <name>Mg(2+)</name>
        <dbReference type="ChEBI" id="CHEBI:18420"/>
        <label>1</label>
    </ligand>
</feature>
<accession>A0A917BQD5</accession>
<proteinExistence type="inferred from homology"/>
<evidence type="ECO:0000313" key="19">
    <source>
        <dbReference type="Proteomes" id="UP000605670"/>
    </source>
</evidence>
<keyword evidence="5 14" id="KW-0547">Nucleotide-binding</keyword>
<feature type="domain" description="ATP-grasp" evidence="17">
    <location>
        <begin position="155"/>
        <end position="366"/>
    </location>
</feature>
<keyword evidence="9 12" id="KW-0573">Peptidoglycan synthesis</keyword>
<dbReference type="GO" id="GO:0071555">
    <property type="term" value="P:cell wall organization"/>
    <property type="evidence" value="ECO:0007669"/>
    <property type="project" value="UniProtKB-KW"/>
</dbReference>
<dbReference type="GO" id="GO:0009252">
    <property type="term" value="P:peptidoglycan biosynthetic process"/>
    <property type="evidence" value="ECO:0007669"/>
    <property type="project" value="UniProtKB-UniRule"/>
</dbReference>
<evidence type="ECO:0000256" key="7">
    <source>
        <dbReference type="ARBA" id="ARBA00022842"/>
    </source>
</evidence>
<dbReference type="InterPro" id="IPR005905">
    <property type="entry name" value="D_ala_D_ala"/>
</dbReference>
<dbReference type="FunFam" id="3.30.470.20:FF:000008">
    <property type="entry name" value="D-alanine--D-alanine ligase"/>
    <property type="match status" value="1"/>
</dbReference>
<dbReference type="Pfam" id="PF01820">
    <property type="entry name" value="Dala_Dala_lig_N"/>
    <property type="match status" value="1"/>
</dbReference>
<comment type="catalytic activity">
    <reaction evidence="12">
        <text>2 D-alanine + ATP = D-alanyl-D-alanine + ADP + phosphate + H(+)</text>
        <dbReference type="Rhea" id="RHEA:11224"/>
        <dbReference type="ChEBI" id="CHEBI:15378"/>
        <dbReference type="ChEBI" id="CHEBI:30616"/>
        <dbReference type="ChEBI" id="CHEBI:43474"/>
        <dbReference type="ChEBI" id="CHEBI:57416"/>
        <dbReference type="ChEBI" id="CHEBI:57822"/>
        <dbReference type="ChEBI" id="CHEBI:456216"/>
        <dbReference type="EC" id="6.3.2.4"/>
    </reaction>
</comment>
<dbReference type="Proteomes" id="UP000605670">
    <property type="component" value="Unassembled WGS sequence"/>
</dbReference>
<protein>
    <recommendedName>
        <fullName evidence="12">D-alanine--D-alanine ligase</fullName>
        <ecNumber evidence="12">6.3.2.4</ecNumber>
    </recommendedName>
    <alternativeName>
        <fullName evidence="12">D-Ala-D-Ala ligase</fullName>
    </alternativeName>
    <alternativeName>
        <fullName evidence="12">D-alanylalanine synthetase</fullName>
    </alternativeName>
</protein>
<dbReference type="RefSeq" id="WP_188429981.1">
    <property type="nucleotide sequence ID" value="NZ_BAABKH010000001.1"/>
</dbReference>
<comment type="cofactor">
    <cofactor evidence="1">
        <name>Mn(2+)</name>
        <dbReference type="ChEBI" id="CHEBI:29035"/>
    </cofactor>
</comment>
<feature type="active site" evidence="13">
    <location>
        <position position="23"/>
    </location>
</feature>
<comment type="similarity">
    <text evidence="2 12">Belongs to the D-alanine--D-alanine ligase family.</text>
</comment>
<evidence type="ECO:0000256" key="4">
    <source>
        <dbReference type="ARBA" id="ARBA00022723"/>
    </source>
</evidence>
<comment type="function">
    <text evidence="12">Cell wall formation.</text>
</comment>
<feature type="binding site" evidence="14">
    <location>
        <begin position="233"/>
        <end position="240"/>
    </location>
    <ligand>
        <name>ATP</name>
        <dbReference type="ChEBI" id="CHEBI:30616"/>
    </ligand>
</feature>
<dbReference type="GO" id="GO:0008360">
    <property type="term" value="P:regulation of cell shape"/>
    <property type="evidence" value="ECO:0007669"/>
    <property type="project" value="UniProtKB-KW"/>
</dbReference>
<evidence type="ECO:0000313" key="18">
    <source>
        <dbReference type="EMBL" id="GGF50528.1"/>
    </source>
</evidence>
<evidence type="ECO:0000256" key="16">
    <source>
        <dbReference type="PROSITE-ProRule" id="PRU00409"/>
    </source>
</evidence>
<sequence>MSTDPASPDRIRVAVVFGGRSEEHAISCATAASVLRTLDRERYDVVPIGITGEGRWVLVDDEPGALEIRDGRLPRVPDTGRQVVVPMGGRDRDLRVVAEDGTTTDLGEVHVVFPLLHGPFGEDGTIQGLLELADIRYVGCGVLASAAMMDKHVMKLIFAAAGLAVGPYAVISDLDWRRDRAAALDAASSLHFPVFVKPARAGSSVGVYKVDHPDELEAAVEKARVHDPKVLVEQGIVGREIECGVLQGRGAELPRVSECGEITVVGGGHEFYDFEAKYLDEDSVRIKVPADVAPEVREEMRRIAQTAFEAAGCEGLARVDCFVTAGGEVIINEINTMPGFTPFSMYPQAWAASGMTYAELVDELIALALERPLGLR</sequence>
<feature type="binding site" evidence="15">
    <location>
        <position position="333"/>
    </location>
    <ligand>
        <name>Mg(2+)</name>
        <dbReference type="ChEBI" id="CHEBI:18420"/>
        <label>2</label>
    </ligand>
</feature>
<reference evidence="18" key="2">
    <citation type="submission" date="2020-09" db="EMBL/GenBank/DDBJ databases">
        <authorList>
            <person name="Sun Q."/>
            <person name="Zhou Y."/>
        </authorList>
    </citation>
    <scope>NUCLEOTIDE SEQUENCE</scope>
    <source>
        <strain evidence="18">CGMCC 1.12160</strain>
    </source>
</reference>
<evidence type="ECO:0000256" key="15">
    <source>
        <dbReference type="PIRSR" id="PIRSR039102-3"/>
    </source>
</evidence>
<keyword evidence="19" id="KW-1185">Reference proteome</keyword>
<dbReference type="NCBIfam" id="NF002528">
    <property type="entry name" value="PRK01966.1-4"/>
    <property type="match status" value="1"/>
</dbReference>
<dbReference type="InterPro" id="IPR011761">
    <property type="entry name" value="ATP-grasp"/>
</dbReference>
<feature type="binding site" evidence="14">
    <location>
        <position position="151"/>
    </location>
    <ligand>
        <name>ATP</name>
        <dbReference type="ChEBI" id="CHEBI:30616"/>
    </ligand>
</feature>
<keyword evidence="7 15" id="KW-0460">Magnesium</keyword>
<reference evidence="18" key="1">
    <citation type="journal article" date="2014" name="Int. J. Syst. Evol. Microbiol.">
        <title>Complete genome sequence of Corynebacterium casei LMG S-19264T (=DSM 44701T), isolated from a smear-ripened cheese.</title>
        <authorList>
            <consortium name="US DOE Joint Genome Institute (JGI-PGF)"/>
            <person name="Walter F."/>
            <person name="Albersmeier A."/>
            <person name="Kalinowski J."/>
            <person name="Ruckert C."/>
        </authorList>
    </citation>
    <scope>NUCLEOTIDE SEQUENCE</scope>
    <source>
        <strain evidence="18">CGMCC 1.12160</strain>
    </source>
</reference>
<dbReference type="PANTHER" id="PTHR23132">
    <property type="entry name" value="D-ALANINE--D-ALANINE LIGASE"/>
    <property type="match status" value="1"/>
</dbReference>
<evidence type="ECO:0000256" key="12">
    <source>
        <dbReference type="HAMAP-Rule" id="MF_00047"/>
    </source>
</evidence>
<gene>
    <name evidence="12 18" type="primary">ddl</name>
    <name evidence="18" type="ORF">GCM10011366_17960</name>
</gene>
<comment type="cofactor">
    <cofactor evidence="15">
        <name>Mg(2+)</name>
        <dbReference type="ChEBI" id="CHEBI:18420"/>
    </cofactor>
    <cofactor evidence="15">
        <name>Mn(2+)</name>
        <dbReference type="ChEBI" id="CHEBI:29035"/>
    </cofactor>
    <text evidence="15">Binds 2 magnesium or manganese ions per subunit.</text>
</comment>
<dbReference type="Gene3D" id="3.40.50.20">
    <property type="match status" value="1"/>
</dbReference>
<dbReference type="Gene3D" id="3.30.1490.20">
    <property type="entry name" value="ATP-grasp fold, A domain"/>
    <property type="match status" value="1"/>
</dbReference>
<comment type="pathway">
    <text evidence="12">Cell wall biogenesis; peptidoglycan biosynthesis.</text>
</comment>
<keyword evidence="8 12" id="KW-0133">Cell shape</keyword>
<feature type="binding site" evidence="14">
    <location>
        <begin position="203"/>
        <end position="204"/>
    </location>
    <ligand>
        <name>ATP</name>
        <dbReference type="ChEBI" id="CHEBI:30616"/>
    </ligand>
</feature>
<dbReference type="PROSITE" id="PS50975">
    <property type="entry name" value="ATP_GRASP"/>
    <property type="match status" value="1"/>
</dbReference>
<keyword evidence="11 12" id="KW-0961">Cell wall biogenesis/degradation</keyword>
<dbReference type="AlphaFoldDB" id="A0A917BQD5"/>
<dbReference type="PANTHER" id="PTHR23132:SF25">
    <property type="entry name" value="D-ALANINE--D-ALANINE LIGASE A"/>
    <property type="match status" value="1"/>
</dbReference>
<evidence type="ECO:0000256" key="13">
    <source>
        <dbReference type="PIRSR" id="PIRSR039102-1"/>
    </source>
</evidence>
<dbReference type="InterPro" id="IPR016185">
    <property type="entry name" value="PreATP-grasp_dom_sf"/>
</dbReference>
<dbReference type="Pfam" id="PF07478">
    <property type="entry name" value="Dala_Dala_lig_C"/>
    <property type="match status" value="1"/>
</dbReference>
<keyword evidence="3 12" id="KW-0436">Ligase</keyword>
<dbReference type="InterPro" id="IPR000291">
    <property type="entry name" value="D-Ala_lig_Van_CS"/>
</dbReference>
<feature type="active site" evidence="13">
    <location>
        <position position="203"/>
    </location>
</feature>